<dbReference type="SMART" id="SM00448">
    <property type="entry name" value="REC"/>
    <property type="match status" value="1"/>
</dbReference>
<feature type="domain" description="Response regulatory" evidence="10">
    <location>
        <begin position="1152"/>
        <end position="1298"/>
    </location>
</feature>
<dbReference type="GO" id="GO:0006970">
    <property type="term" value="P:response to osmotic stress"/>
    <property type="evidence" value="ECO:0007669"/>
    <property type="project" value="EnsemblPlants"/>
</dbReference>
<dbReference type="InterPro" id="IPR050736">
    <property type="entry name" value="Sensor_HK_Regulatory"/>
</dbReference>
<keyword evidence="8" id="KW-0812">Transmembrane</keyword>
<comment type="catalytic activity">
    <reaction evidence="1">
        <text>ATP + protein L-histidine = ADP + protein N-phospho-L-histidine.</text>
        <dbReference type="EC" id="2.7.13.3"/>
    </reaction>
</comment>
<dbReference type="Proteomes" id="UP000017836">
    <property type="component" value="Unassembled WGS sequence"/>
</dbReference>
<feature type="transmembrane region" description="Helical" evidence="8">
    <location>
        <begin position="372"/>
        <end position="393"/>
    </location>
</feature>
<dbReference type="InterPro" id="IPR004358">
    <property type="entry name" value="Sig_transdc_His_kin-like_C"/>
</dbReference>
<dbReference type="Gene3D" id="3.40.50.2300">
    <property type="match status" value="1"/>
</dbReference>
<gene>
    <name evidence="11" type="ORF">AMTR_s00055p00041510</name>
</gene>
<feature type="domain" description="Histidine kinase" evidence="9">
    <location>
        <begin position="430"/>
        <end position="688"/>
    </location>
</feature>
<reference evidence="12" key="1">
    <citation type="journal article" date="2013" name="Science">
        <title>The Amborella genome and the evolution of flowering plants.</title>
        <authorList>
            <consortium name="Amborella Genome Project"/>
        </authorList>
    </citation>
    <scope>NUCLEOTIDE SEQUENCE [LARGE SCALE GENOMIC DNA]</scope>
</reference>
<dbReference type="InterPro" id="IPR001789">
    <property type="entry name" value="Sig_transdc_resp-reg_receiver"/>
</dbReference>
<dbReference type="InterPro" id="IPR011006">
    <property type="entry name" value="CheY-like_superfamily"/>
</dbReference>
<evidence type="ECO:0000256" key="2">
    <source>
        <dbReference type="ARBA" id="ARBA00012438"/>
    </source>
</evidence>
<evidence type="ECO:0000256" key="8">
    <source>
        <dbReference type="SAM" id="Phobius"/>
    </source>
</evidence>
<dbReference type="InterPro" id="IPR036097">
    <property type="entry name" value="HisK_dim/P_sf"/>
</dbReference>
<evidence type="ECO:0000256" key="3">
    <source>
        <dbReference type="ARBA" id="ARBA00022553"/>
    </source>
</evidence>
<proteinExistence type="predicted"/>
<dbReference type="EMBL" id="KI392237">
    <property type="protein sequence ID" value="ERN18222.1"/>
    <property type="molecule type" value="Genomic_DNA"/>
</dbReference>
<dbReference type="SMART" id="SM00387">
    <property type="entry name" value="HATPase_c"/>
    <property type="match status" value="1"/>
</dbReference>
<keyword evidence="6" id="KW-0902">Two-component regulatory system</keyword>
<dbReference type="GO" id="GO:0010431">
    <property type="term" value="P:seed maturation"/>
    <property type="evidence" value="ECO:0007669"/>
    <property type="project" value="EnsemblPlants"/>
</dbReference>
<feature type="modified residue" description="4-aspartylphosphate" evidence="7">
    <location>
        <position position="1229"/>
    </location>
</feature>
<keyword evidence="5" id="KW-0418">Kinase</keyword>
<dbReference type="EC" id="2.7.13.3" evidence="2"/>
<dbReference type="SUPFAM" id="SSF47384">
    <property type="entry name" value="Homodimeric domain of signal transducing histidine kinase"/>
    <property type="match status" value="1"/>
</dbReference>
<evidence type="ECO:0000256" key="6">
    <source>
        <dbReference type="ARBA" id="ARBA00023012"/>
    </source>
</evidence>
<dbReference type="InterPro" id="IPR005467">
    <property type="entry name" value="His_kinase_dom"/>
</dbReference>
<evidence type="ECO:0000256" key="5">
    <source>
        <dbReference type="ARBA" id="ARBA00022777"/>
    </source>
</evidence>
<dbReference type="Gene3D" id="1.10.287.130">
    <property type="match status" value="1"/>
</dbReference>
<dbReference type="Pfam" id="PF00072">
    <property type="entry name" value="Response_reg"/>
    <property type="match status" value="1"/>
</dbReference>
<dbReference type="OMA" id="THEASDW"/>
<evidence type="ECO:0000256" key="4">
    <source>
        <dbReference type="ARBA" id="ARBA00022679"/>
    </source>
</evidence>
<dbReference type="Gene3D" id="3.30.565.10">
    <property type="entry name" value="Histidine kinase-like ATPase, C-terminal domain"/>
    <property type="match status" value="1"/>
</dbReference>
<evidence type="ECO:0000313" key="11">
    <source>
        <dbReference type="EMBL" id="ERN18222.1"/>
    </source>
</evidence>
<dbReference type="GO" id="GO:0009414">
    <property type="term" value="P:response to water deprivation"/>
    <property type="evidence" value="ECO:0007669"/>
    <property type="project" value="EnsemblPlants"/>
</dbReference>
<evidence type="ECO:0000313" key="12">
    <source>
        <dbReference type="Proteomes" id="UP000017836"/>
    </source>
</evidence>
<dbReference type="GO" id="GO:0000155">
    <property type="term" value="F:phosphorelay sensor kinase activity"/>
    <property type="evidence" value="ECO:0007669"/>
    <property type="project" value="InterPro"/>
</dbReference>
<dbReference type="GO" id="GO:0010375">
    <property type="term" value="P:stomatal complex patterning"/>
    <property type="evidence" value="ECO:0007669"/>
    <property type="project" value="EnsemblPlants"/>
</dbReference>
<dbReference type="PROSITE" id="PS50110">
    <property type="entry name" value="RESPONSE_REGULATORY"/>
    <property type="match status" value="1"/>
</dbReference>
<evidence type="ECO:0000259" key="9">
    <source>
        <dbReference type="PROSITE" id="PS50109"/>
    </source>
</evidence>
<keyword evidence="4" id="KW-0808">Transferase</keyword>
<evidence type="ECO:0000256" key="7">
    <source>
        <dbReference type="PROSITE-ProRule" id="PRU00169"/>
    </source>
</evidence>
<dbReference type="STRING" id="13333.U5D9X2"/>
<dbReference type="PRINTS" id="PR00344">
    <property type="entry name" value="BCTRLSENSOR"/>
</dbReference>
<dbReference type="SMART" id="SM00388">
    <property type="entry name" value="HisKA"/>
    <property type="match status" value="1"/>
</dbReference>
<organism evidence="11 12">
    <name type="scientific">Amborella trichopoda</name>
    <dbReference type="NCBI Taxonomy" id="13333"/>
    <lineage>
        <taxon>Eukaryota</taxon>
        <taxon>Viridiplantae</taxon>
        <taxon>Streptophyta</taxon>
        <taxon>Embryophyta</taxon>
        <taxon>Tracheophyta</taxon>
        <taxon>Spermatophyta</taxon>
        <taxon>Magnoliopsida</taxon>
        <taxon>Amborellales</taxon>
        <taxon>Amborellaceae</taxon>
        <taxon>Amborella</taxon>
    </lineage>
</organism>
<keyword evidence="12" id="KW-1185">Reference proteome</keyword>
<protein>
    <recommendedName>
        <fullName evidence="2">histidine kinase</fullName>
        <ecNumber evidence="2">2.7.13.3</ecNumber>
    </recommendedName>
</protein>
<dbReference type="SUPFAM" id="SSF55874">
    <property type="entry name" value="ATPase domain of HSP90 chaperone/DNA topoisomerase II/histidine kinase"/>
    <property type="match status" value="1"/>
</dbReference>
<keyword evidence="8" id="KW-0472">Membrane</keyword>
<dbReference type="Pfam" id="PF00512">
    <property type="entry name" value="HisKA"/>
    <property type="match status" value="1"/>
</dbReference>
<dbReference type="FunFam" id="1.10.287.130:FF:000025">
    <property type="entry name" value="Histidine kinase 1-like protein"/>
    <property type="match status" value="1"/>
</dbReference>
<name>U5D9X2_AMBTC</name>
<dbReference type="Pfam" id="PF02518">
    <property type="entry name" value="HATPase_c"/>
    <property type="match status" value="1"/>
</dbReference>
<accession>U5D9X2</accession>
<evidence type="ECO:0000259" key="10">
    <source>
        <dbReference type="PROSITE" id="PS50110"/>
    </source>
</evidence>
<dbReference type="CDD" id="cd17546">
    <property type="entry name" value="REC_hyHK_CKI1_RcsC-like"/>
    <property type="match status" value="1"/>
</dbReference>
<sequence>MSARVMLAILIGMLTILTWHFTRVYTTKSINSLAYGLRYELLQRPILRMWNILNSTVEVTVAQVKLSQYVIGQHTNPDTHAKQAELYEVMRDITWALFSSRKFLNAITISYGDGHVQAFHRDHKKNNTYYMYSELTNLQSKEMQMVDMLASSHFWRNRSSAGGISAIWYKETLDPITGKRIGLRRQVPPDDIINIAGISAIRDGAASWHVTVSKFTDSPLLSAALPVRYPIDGSIAAVVGVTTTFFSVGQLMRELVEFHSGYIYLTSQEGYLLATSTDTPLLRNTTTGPKLMMAVDSQYPIIRSGAGRLQKAYGGNLQLNHEIHMENVILQNQRYYLDSFFLNLKRLPLVGVIIIPRSYVMGKVDQRSYETLVILISASLCILLVGCVCIMILTSGVSKEMKLRAELISHLDARRRAEASNNYKSQFLANMSHELRTPMAAVIGLLDILMCDDCLTNEQVATISQIHKCSTALLRLLNNILDLSKVESGKLVLEDAEFDLERELEGLVDMFSVQCIDHNVEIVLDLADDMPKLVRGDSARVVQIFANLISNSIKFTSSGHLILRGWTGFSNNFSCKRKPWLDEQNTQVSLKKKVKQHGGIGEGSFKRDDQITLWFEVDDTGCGIIPSKWESVFESFEQADPSTTRMYGGTGLGLCIVRTLVNKMGGQIKVVKKDGPGTLMQLYLVFGAPVELGCHIPQKNPKEYVQQKLMVILALNGNMGRITMSRWLRGNGIDTHEASDWKDLMQILCQTLEHNRNTGIGTHNHLGSEINCDSCEVECDLVRGCSASIVTISNITHFESQDINEVYMGPKNFVVVVDAEILDQSTYIWKEQLDYLDKYSGRANFAWILNHDTSNNIKMELRKKGYQLMVNWPLYKSKLIQILETVSVKGETGFARKTNDRKSSLTSEAKTHERDEIDPIQFDYDCYSNSSATSDDGICDLRSCAHHHAVNDAEDGLSTLQPTCCKGVSSDERRISHMEHFNAFRQMPQSFVKSENMNESSNAFGKTSYHMISCDRNAEVDKKQLRDSALWLDPKWKNSCSRENKCCLIKSRPAYRNNGICLMQEYPSKRASCSFSIEEPHGKPLCNSECSDASELQVDRDDVQPLSTMPFDNSCRSYANGRLQAVPDEFNQKDCKSSKIVLSPKSSLQGLTILLAEDTPVLQRVATIMLEKMGATVLAVGDGQQAVDALRFNSAADGCRRCSASLEDGKAGSNLQLQDLPVFDLILMDCQMPRMDGYEATKAIRRYEAETGKHIPIVALTAHAMSSDEAKCLEVGMDAYLTKPIDSKQMVSTILSLVGRVD</sequence>
<evidence type="ECO:0000256" key="1">
    <source>
        <dbReference type="ARBA" id="ARBA00000085"/>
    </source>
</evidence>
<dbReference type="HOGENOM" id="CLU_000445_104_15_1"/>
<dbReference type="PANTHER" id="PTHR43711:SF1">
    <property type="entry name" value="HISTIDINE KINASE 1"/>
    <property type="match status" value="1"/>
</dbReference>
<keyword evidence="3 7" id="KW-0597">Phosphoprotein</keyword>
<dbReference type="InterPro" id="IPR003661">
    <property type="entry name" value="HisK_dim/P_dom"/>
</dbReference>
<dbReference type="CDD" id="cd00082">
    <property type="entry name" value="HisKA"/>
    <property type="match status" value="1"/>
</dbReference>
<dbReference type="PANTHER" id="PTHR43711">
    <property type="entry name" value="TWO-COMPONENT HISTIDINE KINASE"/>
    <property type="match status" value="1"/>
</dbReference>
<dbReference type="GO" id="GO:0009927">
    <property type="term" value="F:histidine phosphotransfer kinase activity"/>
    <property type="evidence" value="ECO:0007669"/>
    <property type="project" value="EnsemblPlants"/>
</dbReference>
<dbReference type="GO" id="GO:0005034">
    <property type="term" value="F:osmosensor activity"/>
    <property type="evidence" value="ECO:0007669"/>
    <property type="project" value="EnsemblPlants"/>
</dbReference>
<keyword evidence="8" id="KW-1133">Transmembrane helix</keyword>
<dbReference type="InterPro" id="IPR036890">
    <property type="entry name" value="HATPase_C_sf"/>
</dbReference>
<dbReference type="InterPro" id="IPR003594">
    <property type="entry name" value="HATPase_dom"/>
</dbReference>
<dbReference type="Gramene" id="ERN18222">
    <property type="protein sequence ID" value="ERN18222"/>
    <property type="gene ID" value="AMTR_s00055p00041510"/>
</dbReference>
<dbReference type="PROSITE" id="PS50109">
    <property type="entry name" value="HIS_KIN"/>
    <property type="match status" value="1"/>
</dbReference>
<dbReference type="eggNOG" id="KOG0519">
    <property type="taxonomic scope" value="Eukaryota"/>
</dbReference>
<dbReference type="SUPFAM" id="SSF52172">
    <property type="entry name" value="CheY-like"/>
    <property type="match status" value="1"/>
</dbReference>